<dbReference type="CDD" id="cd04093">
    <property type="entry name" value="HBS1_C_III"/>
    <property type="match status" value="1"/>
</dbReference>
<evidence type="ECO:0000313" key="6">
    <source>
        <dbReference type="EMBL" id="KAA8494727.1"/>
    </source>
</evidence>
<dbReference type="InterPro" id="IPR027417">
    <property type="entry name" value="P-loop_NTPase"/>
</dbReference>
<evidence type="ECO:0000259" key="5">
    <source>
        <dbReference type="PROSITE" id="PS51722"/>
    </source>
</evidence>
<feature type="domain" description="Tr-type G" evidence="5">
    <location>
        <begin position="342"/>
        <end position="565"/>
    </location>
</feature>
<feature type="region of interest" description="Disordered" evidence="4">
    <location>
        <begin position="228"/>
        <end position="329"/>
    </location>
</feature>
<dbReference type="PROSITE" id="PS51722">
    <property type="entry name" value="G_TR_2"/>
    <property type="match status" value="1"/>
</dbReference>
<reference evidence="7" key="1">
    <citation type="journal article" date="2019" name="Nat. Commun.">
        <title>Expansion of phycobilisome linker gene families in mesophilic red algae.</title>
        <authorList>
            <person name="Lee J."/>
            <person name="Kim D."/>
            <person name="Bhattacharya D."/>
            <person name="Yoon H.S."/>
        </authorList>
    </citation>
    <scope>NUCLEOTIDE SEQUENCE [LARGE SCALE GENOMIC DNA]</scope>
    <source>
        <strain evidence="7">CCMP 1328</strain>
    </source>
</reference>
<feature type="compositionally biased region" description="Basic and acidic residues" evidence="4">
    <location>
        <begin position="284"/>
        <end position="295"/>
    </location>
</feature>
<comment type="similarity">
    <text evidence="1">Belongs to the TRAFAC class translation factor GTPase superfamily. Classic translation factor GTPase family. EF-Tu/EF-1A subfamily.</text>
</comment>
<dbReference type="InterPro" id="IPR054696">
    <property type="entry name" value="GTP-eEF1A_C"/>
</dbReference>
<dbReference type="AlphaFoldDB" id="A0A5J4YWC2"/>
<dbReference type="Pfam" id="PF00009">
    <property type="entry name" value="GTP_EFTU"/>
    <property type="match status" value="1"/>
</dbReference>
<sequence length="784" mass="84591">MSRHRYVRNMNYDEERDLSDDDDSFARSFSSGEMSPSVAAQYMYDCQTRPPQQTLGDVLSLNLADGAGKNDNARADAPSREQILREEHLLDTATEQVRTILGDAFTKAQVDAALRRSDYDVEIAIAELLDGYGEMPGLRTKAMHSDQVSHDLEVGPNGPGPSLDVGRELSSFAQLLQEDVRASYLNIPPGFEPSADSAGADDAPMMFQFDQPSPDDIVLAGRGVASPWESSQLNSLRDRTQPESPSIPVDERSTLADVTGQKSAPLKVELPRPKSRRSVTVIESTKKADPGRKTGDSAPAREQGNASEWDSGQAPKVAPPPKQRNKQVDVRALQGSRANEMGSQIALVVTGHVDAGKSTLLGHFLRLIGTVSTRRHKEEQLAWINDVDPEERQRGVTIDIAMHHAKVPAPGATDTPAVQLVLIDSPGHRDFVPTMIIGASQADAAILVVDASPGEFEAGFGNDGQTREHALLIKALGIAHVIVAVNKLDVVQYDQKRFVEVSEILAAFLKQSGIRSNVRFIPVSGAEGLNLTEQPPPSHHLASWYSASGPTLLDAVVELAQAKAKEQEQASLLEMPTRFSVADVTRRQNLGDTAVTGKLISGSIMAGDKLQIMPMGELANVKSVQTGDLKMEVACAGDNAVTLALNFVQNGVDASLLVSGAVLCDPENPVPMLSRFEAQIIILSHVSAPILPGHKCILHVGAMEEAGAIVKLVELVHGKKDHKSADNSAKARPRFLSKSQSAIIHFETVRPVPLETYTTLRALGRFLLRDHGRTIAAGIVTKFL</sequence>
<protein>
    <submittedName>
        <fullName evidence="6">HBS1-like protein</fullName>
    </submittedName>
</protein>
<evidence type="ECO:0000256" key="2">
    <source>
        <dbReference type="ARBA" id="ARBA00022741"/>
    </source>
</evidence>
<keyword evidence="2" id="KW-0547">Nucleotide-binding</keyword>
<dbReference type="OMA" id="EQLAWIN"/>
<dbReference type="Pfam" id="PF22594">
    <property type="entry name" value="GTP-eEF1A_C"/>
    <property type="match status" value="1"/>
</dbReference>
<evidence type="ECO:0000256" key="4">
    <source>
        <dbReference type="SAM" id="MobiDB-lite"/>
    </source>
</evidence>
<comment type="caution">
    <text evidence="6">The sequence shown here is derived from an EMBL/GenBank/DDBJ whole genome shotgun (WGS) entry which is preliminary data.</text>
</comment>
<dbReference type="GO" id="GO:0005525">
    <property type="term" value="F:GTP binding"/>
    <property type="evidence" value="ECO:0007669"/>
    <property type="project" value="UniProtKB-KW"/>
</dbReference>
<accession>A0A5J4YWC2</accession>
<dbReference type="OrthoDB" id="342024at2759"/>
<gene>
    <name evidence="6" type="ORF">FVE85_2968</name>
</gene>
<dbReference type="EMBL" id="VRMN01000004">
    <property type="protein sequence ID" value="KAA8494727.1"/>
    <property type="molecule type" value="Genomic_DNA"/>
</dbReference>
<dbReference type="SUPFAM" id="SSF50447">
    <property type="entry name" value="Translation proteins"/>
    <property type="match status" value="1"/>
</dbReference>
<dbReference type="Gene3D" id="2.40.30.10">
    <property type="entry name" value="Translation factors"/>
    <property type="match status" value="2"/>
</dbReference>
<dbReference type="InterPro" id="IPR000795">
    <property type="entry name" value="T_Tr_GTP-bd_dom"/>
</dbReference>
<dbReference type="PRINTS" id="PR00315">
    <property type="entry name" value="ELONGATNFCT"/>
</dbReference>
<dbReference type="Proteomes" id="UP000324585">
    <property type="component" value="Unassembled WGS sequence"/>
</dbReference>
<dbReference type="InterPro" id="IPR050100">
    <property type="entry name" value="TRAFAC_GTPase_members"/>
</dbReference>
<dbReference type="SUPFAM" id="SSF50465">
    <property type="entry name" value="EF-Tu/eEF-1alpha/eIF2-gamma C-terminal domain"/>
    <property type="match status" value="1"/>
</dbReference>
<dbReference type="InterPro" id="IPR009001">
    <property type="entry name" value="Transl_elong_EF1A/Init_IF2_C"/>
</dbReference>
<proteinExistence type="inferred from homology"/>
<name>A0A5J4YWC2_PORPP</name>
<keyword evidence="7" id="KW-1185">Reference proteome</keyword>
<evidence type="ECO:0000313" key="7">
    <source>
        <dbReference type="Proteomes" id="UP000324585"/>
    </source>
</evidence>
<evidence type="ECO:0000256" key="3">
    <source>
        <dbReference type="ARBA" id="ARBA00023134"/>
    </source>
</evidence>
<evidence type="ECO:0000256" key="1">
    <source>
        <dbReference type="ARBA" id="ARBA00007249"/>
    </source>
</evidence>
<dbReference type="Gene3D" id="3.40.50.300">
    <property type="entry name" value="P-loop containing nucleotide triphosphate hydrolases"/>
    <property type="match status" value="1"/>
</dbReference>
<organism evidence="6 7">
    <name type="scientific">Porphyridium purpureum</name>
    <name type="common">Red alga</name>
    <name type="synonym">Porphyridium cruentum</name>
    <dbReference type="NCBI Taxonomy" id="35688"/>
    <lineage>
        <taxon>Eukaryota</taxon>
        <taxon>Rhodophyta</taxon>
        <taxon>Bangiophyceae</taxon>
        <taxon>Porphyridiales</taxon>
        <taxon>Porphyridiaceae</taxon>
        <taxon>Porphyridium</taxon>
    </lineage>
</organism>
<keyword evidence="3" id="KW-0342">GTP-binding</keyword>
<dbReference type="PANTHER" id="PTHR23115">
    <property type="entry name" value="TRANSLATION FACTOR"/>
    <property type="match status" value="1"/>
</dbReference>
<dbReference type="GO" id="GO:0003924">
    <property type="term" value="F:GTPase activity"/>
    <property type="evidence" value="ECO:0007669"/>
    <property type="project" value="InterPro"/>
</dbReference>
<dbReference type="InterPro" id="IPR009000">
    <property type="entry name" value="Transl_B-barrel_sf"/>
</dbReference>
<dbReference type="SUPFAM" id="SSF52540">
    <property type="entry name" value="P-loop containing nucleoside triphosphate hydrolases"/>
    <property type="match status" value="1"/>
</dbReference>